<accession>A0A840NTU9</accession>
<dbReference type="InterPro" id="IPR001128">
    <property type="entry name" value="Cyt_P450"/>
</dbReference>
<dbReference type="InterPro" id="IPR002397">
    <property type="entry name" value="Cyt_P450_B"/>
</dbReference>
<dbReference type="PANTHER" id="PTHR46696">
    <property type="entry name" value="P450, PUTATIVE (EUROFUNG)-RELATED"/>
    <property type="match status" value="1"/>
</dbReference>
<evidence type="ECO:0000256" key="1">
    <source>
        <dbReference type="ARBA" id="ARBA00010617"/>
    </source>
</evidence>
<dbReference type="RefSeq" id="WP_185047537.1">
    <property type="nucleotide sequence ID" value="NZ_BAABIX010000006.1"/>
</dbReference>
<comment type="caution">
    <text evidence="3">The sequence shown here is derived from an EMBL/GenBank/DDBJ whole genome shotgun (WGS) entry which is preliminary data.</text>
</comment>
<dbReference type="SUPFAM" id="SSF48264">
    <property type="entry name" value="Cytochrome P450"/>
    <property type="match status" value="1"/>
</dbReference>
<organism evidence="3 4">
    <name type="scientific">Thermocatellispora tengchongensis</name>
    <dbReference type="NCBI Taxonomy" id="1073253"/>
    <lineage>
        <taxon>Bacteria</taxon>
        <taxon>Bacillati</taxon>
        <taxon>Actinomycetota</taxon>
        <taxon>Actinomycetes</taxon>
        <taxon>Streptosporangiales</taxon>
        <taxon>Streptosporangiaceae</taxon>
        <taxon>Thermocatellispora</taxon>
    </lineage>
</organism>
<proteinExistence type="inferred from homology"/>
<protein>
    <recommendedName>
        <fullName evidence="5">Cytochrome P450</fullName>
    </recommendedName>
</protein>
<dbReference type="GO" id="GO:0036199">
    <property type="term" value="F:cholest-4-en-3-one 26-monooxygenase activity"/>
    <property type="evidence" value="ECO:0007669"/>
    <property type="project" value="TreeGrafter"/>
</dbReference>
<dbReference type="InterPro" id="IPR036396">
    <property type="entry name" value="Cyt_P450_sf"/>
</dbReference>
<dbReference type="AlphaFoldDB" id="A0A840NTU9"/>
<dbReference type="GO" id="GO:0005506">
    <property type="term" value="F:iron ion binding"/>
    <property type="evidence" value="ECO:0007669"/>
    <property type="project" value="InterPro"/>
</dbReference>
<gene>
    <name evidence="3" type="ORF">HNP84_000370</name>
</gene>
<dbReference type="CDD" id="cd20625">
    <property type="entry name" value="CYP164-like"/>
    <property type="match status" value="1"/>
</dbReference>
<comment type="similarity">
    <text evidence="1">Belongs to the cytochrome P450 family.</text>
</comment>
<reference evidence="3 4" key="1">
    <citation type="submission" date="2020-08" db="EMBL/GenBank/DDBJ databases">
        <title>Genomic Encyclopedia of Type Strains, Phase IV (KMG-IV): sequencing the most valuable type-strain genomes for metagenomic binning, comparative biology and taxonomic classification.</title>
        <authorList>
            <person name="Goeker M."/>
        </authorList>
    </citation>
    <scope>NUCLEOTIDE SEQUENCE [LARGE SCALE GENOMIC DNA]</scope>
    <source>
        <strain evidence="3 4">DSM 45615</strain>
    </source>
</reference>
<sequence>MRTFDNLELGISHIGKAPIFGSGPLETMRRWLGIIGGKAAITAALAVGDLGAMVLQPRLQANPYPFYAYLRRHGGLVRSKLGFYLTAGHETAEEVLRHPGIGIRPPGRGHRASQSEIVASESAAEHPALIATTAAPAAAGTFGPTSPGSGERAGPLPLPRHGPVDPLVESFGALDGPRHARLRRLAAAGFRPAEIEARQPRIEALAHDLLDQAPSGRFDVVRDYAAILPLLVTAELLGIPNPDIPTFLRWSRAATAMVAGPNSVRDLRRWRQVLPEVQAMLTQLIERRRTDPQDDLISKLAADGTTSDRDLVATLEMVLFAGYDTTPWLISNTVLALLDDPRRRAALDDPRSAANLVEESLRFDSPVQFTGRVTLEEVTIDGQTLPRGTAILVVIGGANRDPAVFADPNTFDLQRDNARSHLSFAPGSHHCLGAALARLETRIAVHTLFQRHPDLRPSGLPTRIHTTGGRVLTSLPVLT</sequence>
<dbReference type="Gene3D" id="1.10.630.10">
    <property type="entry name" value="Cytochrome P450"/>
    <property type="match status" value="1"/>
</dbReference>
<evidence type="ECO:0000256" key="2">
    <source>
        <dbReference type="SAM" id="MobiDB-lite"/>
    </source>
</evidence>
<dbReference type="GO" id="GO:0020037">
    <property type="term" value="F:heme binding"/>
    <property type="evidence" value="ECO:0007669"/>
    <property type="project" value="InterPro"/>
</dbReference>
<dbReference type="Pfam" id="PF00067">
    <property type="entry name" value="p450"/>
    <property type="match status" value="1"/>
</dbReference>
<name>A0A840NTU9_9ACTN</name>
<feature type="region of interest" description="Disordered" evidence="2">
    <location>
        <begin position="139"/>
        <end position="159"/>
    </location>
</feature>
<dbReference type="GO" id="GO:0006707">
    <property type="term" value="P:cholesterol catabolic process"/>
    <property type="evidence" value="ECO:0007669"/>
    <property type="project" value="TreeGrafter"/>
</dbReference>
<evidence type="ECO:0000313" key="4">
    <source>
        <dbReference type="Proteomes" id="UP000578449"/>
    </source>
</evidence>
<evidence type="ECO:0008006" key="5">
    <source>
        <dbReference type="Google" id="ProtNLM"/>
    </source>
</evidence>
<dbReference type="GO" id="GO:0008395">
    <property type="term" value="F:steroid hydroxylase activity"/>
    <property type="evidence" value="ECO:0007669"/>
    <property type="project" value="TreeGrafter"/>
</dbReference>
<dbReference type="PANTHER" id="PTHR46696:SF4">
    <property type="entry name" value="BIOTIN BIOSYNTHESIS CYTOCHROME P450"/>
    <property type="match status" value="1"/>
</dbReference>
<dbReference type="EMBL" id="JACHGN010000001">
    <property type="protein sequence ID" value="MBB5130682.1"/>
    <property type="molecule type" value="Genomic_DNA"/>
</dbReference>
<keyword evidence="4" id="KW-1185">Reference proteome</keyword>
<feature type="compositionally biased region" description="Low complexity" evidence="2">
    <location>
        <begin position="139"/>
        <end position="148"/>
    </location>
</feature>
<dbReference type="Proteomes" id="UP000578449">
    <property type="component" value="Unassembled WGS sequence"/>
</dbReference>
<dbReference type="PRINTS" id="PR00359">
    <property type="entry name" value="BP450"/>
</dbReference>
<evidence type="ECO:0000313" key="3">
    <source>
        <dbReference type="EMBL" id="MBB5130682.1"/>
    </source>
</evidence>